<dbReference type="AlphaFoldDB" id="A0ABD3UM66"/>
<accession>A0ABD3UM66</accession>
<organism evidence="1 2">
    <name type="scientific">Penstemon smallii</name>
    <dbReference type="NCBI Taxonomy" id="265156"/>
    <lineage>
        <taxon>Eukaryota</taxon>
        <taxon>Viridiplantae</taxon>
        <taxon>Streptophyta</taxon>
        <taxon>Embryophyta</taxon>
        <taxon>Tracheophyta</taxon>
        <taxon>Spermatophyta</taxon>
        <taxon>Magnoliopsida</taxon>
        <taxon>eudicotyledons</taxon>
        <taxon>Gunneridae</taxon>
        <taxon>Pentapetalae</taxon>
        <taxon>asterids</taxon>
        <taxon>lamiids</taxon>
        <taxon>Lamiales</taxon>
        <taxon>Plantaginaceae</taxon>
        <taxon>Cheloneae</taxon>
        <taxon>Penstemon</taxon>
    </lineage>
</organism>
<comment type="caution">
    <text evidence="1">The sequence shown here is derived from an EMBL/GenBank/DDBJ whole genome shotgun (WGS) entry which is preliminary data.</text>
</comment>
<protein>
    <submittedName>
        <fullName evidence="1">Uncharacterized protein</fullName>
    </submittedName>
</protein>
<evidence type="ECO:0000313" key="1">
    <source>
        <dbReference type="EMBL" id="KAL3849138.1"/>
    </source>
</evidence>
<proteinExistence type="predicted"/>
<keyword evidence="2" id="KW-1185">Reference proteome</keyword>
<reference evidence="1 2" key="1">
    <citation type="submission" date="2024-12" db="EMBL/GenBank/DDBJ databases">
        <title>The unique morphological basis and parallel evolutionary history of personate flowers in Penstemon.</title>
        <authorList>
            <person name="Depatie T.H."/>
            <person name="Wessinger C.A."/>
        </authorList>
    </citation>
    <scope>NUCLEOTIDE SEQUENCE [LARGE SCALE GENOMIC DNA]</scope>
    <source>
        <strain evidence="1">WTNN_2</strain>
        <tissue evidence="1">Leaf</tissue>
    </source>
</reference>
<evidence type="ECO:0000313" key="2">
    <source>
        <dbReference type="Proteomes" id="UP001634393"/>
    </source>
</evidence>
<gene>
    <name evidence="1" type="ORF">ACJIZ3_011020</name>
</gene>
<dbReference type="EMBL" id="JBJXBP010000001">
    <property type="protein sequence ID" value="KAL3849138.1"/>
    <property type="molecule type" value="Genomic_DNA"/>
</dbReference>
<sequence>MNLFIMHFRTLGSHLVFFLCEDVRIVGNLYVYLDKVKSCCITGFLFYHHIRYLFWLLFRDYSHI</sequence>
<dbReference type="Proteomes" id="UP001634393">
    <property type="component" value="Unassembled WGS sequence"/>
</dbReference>
<name>A0ABD3UM66_9LAMI</name>